<dbReference type="Pfam" id="PF13683">
    <property type="entry name" value="rve_3"/>
    <property type="match status" value="1"/>
</dbReference>
<reference evidence="3" key="1">
    <citation type="submission" date="2018-05" db="EMBL/GenBank/DDBJ databases">
        <title>Ignatzschineria dubaiensis sp. nov., isolated from necrotic foot tissues of dromedaries (Camelus dromedarius) and associated maggots in Dubai, United Arab Emirates.</title>
        <authorList>
            <person name="Tsang C.C."/>
            <person name="Tang J.Y.M."/>
            <person name="Fong J.Y.H."/>
            <person name="Kinne J."/>
            <person name="Lee H.H."/>
            <person name="Joseph M."/>
            <person name="Jose S."/>
            <person name="Schuster R.K."/>
            <person name="Tang Y."/>
            <person name="Sivakumar S."/>
            <person name="Chen J.H.K."/>
            <person name="Teng J.L.L."/>
            <person name="Lau S.K.P."/>
            <person name="Wernery U."/>
            <person name="Woo P.C.Y."/>
        </authorList>
    </citation>
    <scope>NUCLEOTIDE SEQUENCE [LARGE SCALE GENOMIC DNA]</scope>
    <source>
        <strain evidence="3">UAE-HKU57</strain>
    </source>
</reference>
<evidence type="ECO:0000313" key="3">
    <source>
        <dbReference type="Proteomes" id="UP000245059"/>
    </source>
</evidence>
<protein>
    <recommendedName>
        <fullName evidence="1">Integrase catalytic domain-containing protein</fullName>
    </recommendedName>
</protein>
<dbReference type="EMBL" id="QEWW01000001">
    <property type="protein sequence ID" value="PWD87748.1"/>
    <property type="molecule type" value="Genomic_DNA"/>
</dbReference>
<accession>A0A2U2ASN7</accession>
<proteinExistence type="predicted"/>
<dbReference type="InterPro" id="IPR001584">
    <property type="entry name" value="Integrase_cat-core"/>
</dbReference>
<name>A0A2U2ASN7_9GAMM</name>
<dbReference type="AlphaFoldDB" id="A0A2U2ASN7"/>
<sequence>MLGLHLKSLLQQSHQSPRIAVHESLFLHTVNLPFQVRELSWAWMLSYNKERPHESLGNLSPNEF</sequence>
<dbReference type="Proteomes" id="UP000245059">
    <property type="component" value="Unassembled WGS sequence"/>
</dbReference>
<dbReference type="RefSeq" id="WP_109217721.1">
    <property type="nucleotide sequence ID" value="NZ_QEWT01000003.1"/>
</dbReference>
<feature type="domain" description="Integrase catalytic" evidence="1">
    <location>
        <begin position="34"/>
        <end position="61"/>
    </location>
</feature>
<evidence type="ECO:0000313" key="2">
    <source>
        <dbReference type="EMBL" id="PWD87748.1"/>
    </source>
</evidence>
<comment type="caution">
    <text evidence="2">The sequence shown here is derived from an EMBL/GenBank/DDBJ whole genome shotgun (WGS) entry which is preliminary data.</text>
</comment>
<dbReference type="GO" id="GO:0015074">
    <property type="term" value="P:DNA integration"/>
    <property type="evidence" value="ECO:0007669"/>
    <property type="project" value="InterPro"/>
</dbReference>
<gene>
    <name evidence="2" type="ORF">DC077_00220</name>
</gene>
<organism evidence="2 3">
    <name type="scientific">Ignatzschineria cameli</name>
    <dbReference type="NCBI Taxonomy" id="2182793"/>
    <lineage>
        <taxon>Bacteria</taxon>
        <taxon>Pseudomonadati</taxon>
        <taxon>Pseudomonadota</taxon>
        <taxon>Gammaproteobacteria</taxon>
        <taxon>Cardiobacteriales</taxon>
        <taxon>Ignatzschineriaceae</taxon>
        <taxon>Ignatzschineria</taxon>
    </lineage>
</organism>
<evidence type="ECO:0000259" key="1">
    <source>
        <dbReference type="Pfam" id="PF13683"/>
    </source>
</evidence>